<proteinExistence type="predicted"/>
<evidence type="ECO:0000256" key="1">
    <source>
        <dbReference type="SAM" id="MobiDB-lite"/>
    </source>
</evidence>
<feature type="region of interest" description="Disordered" evidence="1">
    <location>
        <begin position="71"/>
        <end position="106"/>
    </location>
</feature>
<name>A0ABN9WKU4_9DINO</name>
<feature type="compositionally biased region" description="Basic and acidic residues" evidence="1">
    <location>
        <begin position="88"/>
        <end position="99"/>
    </location>
</feature>
<sequence>CFAPPSAQSEVGRAEVAATPATAPWASRQAANKGAPRVKESRQRGAPAPNEAAGAAALGASLDVCASVPGLGGGGRRAVGGHEEEEGRGERGEEGEAGRSKTSLVAERSAADCASSASALWEPASGLGASEDAIATIKLARGPGT</sequence>
<keyword evidence="3" id="KW-1185">Reference proteome</keyword>
<organism evidence="2 3">
    <name type="scientific">Prorocentrum cordatum</name>
    <dbReference type="NCBI Taxonomy" id="2364126"/>
    <lineage>
        <taxon>Eukaryota</taxon>
        <taxon>Sar</taxon>
        <taxon>Alveolata</taxon>
        <taxon>Dinophyceae</taxon>
        <taxon>Prorocentrales</taxon>
        <taxon>Prorocentraceae</taxon>
        <taxon>Prorocentrum</taxon>
    </lineage>
</organism>
<evidence type="ECO:0000313" key="3">
    <source>
        <dbReference type="Proteomes" id="UP001189429"/>
    </source>
</evidence>
<dbReference type="EMBL" id="CAUYUJ010018906">
    <property type="protein sequence ID" value="CAK0887188.1"/>
    <property type="molecule type" value="Genomic_DNA"/>
</dbReference>
<feature type="non-terminal residue" evidence="2">
    <location>
        <position position="1"/>
    </location>
</feature>
<gene>
    <name evidence="2" type="ORF">PCOR1329_LOCUS68319</name>
</gene>
<feature type="region of interest" description="Disordered" evidence="1">
    <location>
        <begin position="1"/>
        <end position="52"/>
    </location>
</feature>
<reference evidence="2" key="1">
    <citation type="submission" date="2023-10" db="EMBL/GenBank/DDBJ databases">
        <authorList>
            <person name="Chen Y."/>
            <person name="Shah S."/>
            <person name="Dougan E. K."/>
            <person name="Thang M."/>
            <person name="Chan C."/>
        </authorList>
    </citation>
    <scope>NUCLEOTIDE SEQUENCE [LARGE SCALE GENOMIC DNA]</scope>
</reference>
<protein>
    <submittedName>
        <fullName evidence="2">Uncharacterized protein</fullName>
    </submittedName>
</protein>
<dbReference type="Proteomes" id="UP001189429">
    <property type="component" value="Unassembled WGS sequence"/>
</dbReference>
<evidence type="ECO:0000313" key="2">
    <source>
        <dbReference type="EMBL" id="CAK0887188.1"/>
    </source>
</evidence>
<comment type="caution">
    <text evidence="2">The sequence shown here is derived from an EMBL/GenBank/DDBJ whole genome shotgun (WGS) entry which is preliminary data.</text>
</comment>
<accession>A0ABN9WKU4</accession>